<name>W0FLU6_9BACT</name>
<feature type="domain" description="S1 motif" evidence="6">
    <location>
        <begin position="33"/>
        <end position="101"/>
    </location>
</feature>
<sequence>MKRVILNGPDFCAVTEDRRLTEYIPRDPKEQSGDILLGRIDRMMPGMNCAFVDIGRRKNGFMPLEENGKTFLEGRPKSGETLILQVRREETGEKGAFLTRDITLAGTCVILMPKNRYIGVSSRIAEEEERERLKQLGREIAGDRFGLVLRHSSVTTMESEIRNEAEALWSEWKKIASKASESSQPGTVLRANGVLDSLKNDYSGRGIDEIRDADELPPDLKRQLAAAEGRTVRLAHGGNIVIDRCEAMTVIDVNTASAVSSGDKERTILETNLEACEEIAIQVRVRDLAGIIVIDFIDMEAETDQSLVCNRLKECFENDRIKTVIHGWTQLGLMEMTRKRR</sequence>
<dbReference type="Gene3D" id="2.40.50.140">
    <property type="entry name" value="Nucleic acid-binding proteins"/>
    <property type="match status" value="1"/>
</dbReference>
<dbReference type="CDD" id="cd04453">
    <property type="entry name" value="S1_RNase_E"/>
    <property type="match status" value="1"/>
</dbReference>
<evidence type="ECO:0000256" key="3">
    <source>
        <dbReference type="ARBA" id="ARBA00022801"/>
    </source>
</evidence>
<dbReference type="GO" id="GO:0004540">
    <property type="term" value="F:RNA nuclease activity"/>
    <property type="evidence" value="ECO:0007669"/>
    <property type="project" value="InterPro"/>
</dbReference>
<dbReference type="PANTHER" id="PTHR30001">
    <property type="entry name" value="RIBONUCLEASE"/>
    <property type="match status" value="1"/>
</dbReference>
<keyword evidence="3" id="KW-0378">Hydrolase</keyword>
<dbReference type="GO" id="GO:0003723">
    <property type="term" value="F:RNA binding"/>
    <property type="evidence" value="ECO:0007669"/>
    <property type="project" value="UniProtKB-KW"/>
</dbReference>
<dbReference type="GO" id="GO:0006364">
    <property type="term" value="P:rRNA processing"/>
    <property type="evidence" value="ECO:0007669"/>
    <property type="project" value="TreeGrafter"/>
</dbReference>
<comment type="cofactor">
    <cofactor evidence="1">
        <name>Mg(2+)</name>
        <dbReference type="ChEBI" id="CHEBI:18420"/>
    </cofactor>
</comment>
<dbReference type="InterPro" id="IPR019307">
    <property type="entry name" value="RNA-bd_AU-1/RNase_E/G"/>
</dbReference>
<evidence type="ECO:0000256" key="5">
    <source>
        <dbReference type="ARBA" id="ARBA00022884"/>
    </source>
</evidence>
<proteinExistence type="predicted"/>
<protein>
    <submittedName>
        <fullName evidence="7">Ribonuclease, Rne/Rng family</fullName>
    </submittedName>
</protein>
<organism evidence="7">
    <name type="scientific">uncultured bacterium Contig1761</name>
    <dbReference type="NCBI Taxonomy" id="1393505"/>
    <lineage>
        <taxon>Bacteria</taxon>
        <taxon>environmental samples</taxon>
    </lineage>
</organism>
<dbReference type="SUPFAM" id="SSF50249">
    <property type="entry name" value="Nucleic acid-binding proteins"/>
    <property type="match status" value="1"/>
</dbReference>
<dbReference type="GO" id="GO:0016787">
    <property type="term" value="F:hydrolase activity"/>
    <property type="evidence" value="ECO:0007669"/>
    <property type="project" value="UniProtKB-KW"/>
</dbReference>
<dbReference type="Pfam" id="PF10150">
    <property type="entry name" value="RNase_E_G"/>
    <property type="match status" value="2"/>
</dbReference>
<dbReference type="EMBL" id="KC246793">
    <property type="protein sequence ID" value="AHF24429.1"/>
    <property type="molecule type" value="Genomic_DNA"/>
</dbReference>
<accession>W0FLU6</accession>
<evidence type="ECO:0000313" key="7">
    <source>
        <dbReference type="EMBL" id="AHF24429.1"/>
    </source>
</evidence>
<dbReference type="InterPro" id="IPR003029">
    <property type="entry name" value="S1_domain"/>
</dbReference>
<dbReference type="PROSITE" id="PS50126">
    <property type="entry name" value="S1"/>
    <property type="match status" value="1"/>
</dbReference>
<dbReference type="SMART" id="SM00316">
    <property type="entry name" value="S1"/>
    <property type="match status" value="1"/>
</dbReference>
<keyword evidence="4" id="KW-0460">Magnesium</keyword>
<dbReference type="PANTHER" id="PTHR30001:SF0">
    <property type="entry name" value="RIBONUCLEASE G"/>
    <property type="match status" value="1"/>
</dbReference>
<dbReference type="GO" id="GO:0046872">
    <property type="term" value="F:metal ion binding"/>
    <property type="evidence" value="ECO:0007669"/>
    <property type="project" value="UniProtKB-KW"/>
</dbReference>
<dbReference type="GO" id="GO:0005737">
    <property type="term" value="C:cytoplasm"/>
    <property type="evidence" value="ECO:0007669"/>
    <property type="project" value="TreeGrafter"/>
</dbReference>
<dbReference type="InterPro" id="IPR012340">
    <property type="entry name" value="NA-bd_OB-fold"/>
</dbReference>
<keyword evidence="5" id="KW-0694">RNA-binding</keyword>
<reference evidence="7" key="1">
    <citation type="journal article" date="2013" name="PLoS ONE">
        <title>Metagenomic insights into the carbohydrate-active enzymes carried by the microorganisms adhering to solid digesta in the rumen of cows.</title>
        <authorList>
            <person name="Wang L."/>
            <person name="Hatem A."/>
            <person name="Catalyurek U.V."/>
            <person name="Morrison M."/>
            <person name="Yu Z."/>
        </authorList>
    </citation>
    <scope>NUCLEOTIDE SEQUENCE</scope>
</reference>
<dbReference type="AlphaFoldDB" id="W0FLU6"/>
<evidence type="ECO:0000256" key="4">
    <source>
        <dbReference type="ARBA" id="ARBA00022842"/>
    </source>
</evidence>
<evidence type="ECO:0000256" key="1">
    <source>
        <dbReference type="ARBA" id="ARBA00001946"/>
    </source>
</evidence>
<evidence type="ECO:0000259" key="6">
    <source>
        <dbReference type="PROSITE" id="PS50126"/>
    </source>
</evidence>
<keyword evidence="2" id="KW-0479">Metal-binding</keyword>
<dbReference type="InterPro" id="IPR004659">
    <property type="entry name" value="RNase_E/G"/>
</dbReference>
<evidence type="ECO:0000256" key="2">
    <source>
        <dbReference type="ARBA" id="ARBA00022723"/>
    </source>
</evidence>